<dbReference type="GO" id="GO:0005829">
    <property type="term" value="C:cytosol"/>
    <property type="evidence" value="ECO:0007669"/>
    <property type="project" value="TreeGrafter"/>
</dbReference>
<sequence length="224" mass="26317">MTKRKKRNQTNNKTKKALNKQREIPLTGNYLREQQLIDNLSCKIQEKCSLKNVLPAKINLPYPKIQVKNKNEEYAKILSQDFCSNVSEFTAISQYVNHEIRLNNKYCKASETILSISKTEMMHMQMIGELITLLGGNLSYSYYDNGSYSYWTPKFVEFGTNYVNMILLDINDEYKAIRQYEEHIRVIDDMCIRAVLERIIKDEKYHIELLTALLDENNYSKSND</sequence>
<dbReference type="GO" id="GO:0020037">
    <property type="term" value="F:heme binding"/>
    <property type="evidence" value="ECO:0007669"/>
    <property type="project" value="TreeGrafter"/>
</dbReference>
<proteinExistence type="predicted"/>
<dbReference type="Proteomes" id="UP000321089">
    <property type="component" value="Unassembled WGS sequence"/>
</dbReference>
<organism evidence="4 7">
    <name type="scientific">Clostridium butyricum</name>
    <dbReference type="NCBI Taxonomy" id="1492"/>
    <lineage>
        <taxon>Bacteria</taxon>
        <taxon>Bacillati</taxon>
        <taxon>Bacillota</taxon>
        <taxon>Clostridia</taxon>
        <taxon>Eubacteriales</taxon>
        <taxon>Clostridiaceae</taxon>
        <taxon>Clostridium</taxon>
    </lineage>
</organism>
<dbReference type="RefSeq" id="WP_002580102.1">
    <property type="nucleotide sequence ID" value="NZ_AP019716.1"/>
</dbReference>
<evidence type="ECO:0000256" key="1">
    <source>
        <dbReference type="ARBA" id="ARBA00022434"/>
    </source>
</evidence>
<evidence type="ECO:0000313" key="4">
    <source>
        <dbReference type="EMBL" id="GEQ22594.1"/>
    </source>
</evidence>
<dbReference type="Proteomes" id="UP000515243">
    <property type="component" value="Chromosome 1"/>
</dbReference>
<dbReference type="EMBL" id="CP040626">
    <property type="protein sequence ID" value="QMW91007.1"/>
    <property type="molecule type" value="Genomic_DNA"/>
</dbReference>
<dbReference type="SUPFAM" id="SSF47240">
    <property type="entry name" value="Ferritin-like"/>
    <property type="match status" value="1"/>
</dbReference>
<evidence type="ECO:0000313" key="9">
    <source>
        <dbReference type="Proteomes" id="UP000515243"/>
    </source>
</evidence>
<reference evidence="5 8" key="3">
    <citation type="submission" date="2020-01" db="EMBL/GenBank/DDBJ databases">
        <title>Genome sequence of a 1,3-propanediol producer, Clostridium butyricum S3.</title>
        <authorList>
            <person name="Zhou J."/>
        </authorList>
    </citation>
    <scope>NUCLEOTIDE SEQUENCE [LARGE SCALE GENOMIC DNA]</scope>
    <source>
        <strain evidence="5 8">S3</strain>
    </source>
</reference>
<evidence type="ECO:0000259" key="3">
    <source>
        <dbReference type="Pfam" id="PF00210"/>
    </source>
</evidence>
<reference evidence="4 7" key="2">
    <citation type="submission" date="2019-07" db="EMBL/GenBank/DDBJ databases">
        <title>Whole genome shotgun sequence of Clostridium butyricum NBRC 3858.</title>
        <authorList>
            <person name="Hosoyama A."/>
            <person name="Uohara A."/>
            <person name="Ohji S."/>
            <person name="Ichikawa N."/>
        </authorList>
    </citation>
    <scope>NUCLEOTIDE SEQUENCE [LARGE SCALE GENOMIC DNA]</scope>
    <source>
        <strain evidence="4 7">NBRC 3858</strain>
    </source>
</reference>
<evidence type="ECO:0000313" key="6">
    <source>
        <dbReference type="EMBL" id="QMW91007.1"/>
    </source>
</evidence>
<dbReference type="PANTHER" id="PTHR30295:SF0">
    <property type="entry name" value="BACTERIOFERRITIN"/>
    <property type="match status" value="1"/>
</dbReference>
<evidence type="ECO:0000313" key="5">
    <source>
        <dbReference type="EMBL" id="NAS17990.1"/>
    </source>
</evidence>
<evidence type="ECO:0000256" key="2">
    <source>
        <dbReference type="ARBA" id="ARBA00023004"/>
    </source>
</evidence>
<dbReference type="OrthoDB" id="9791649at2"/>
<feature type="domain" description="Ferritin/DPS" evidence="3">
    <location>
        <begin position="87"/>
        <end position="216"/>
    </location>
</feature>
<dbReference type="GO" id="GO:0004322">
    <property type="term" value="F:ferroxidase activity"/>
    <property type="evidence" value="ECO:0007669"/>
    <property type="project" value="TreeGrafter"/>
</dbReference>
<dbReference type="GO" id="GO:0006879">
    <property type="term" value="P:intracellular iron ion homeostasis"/>
    <property type="evidence" value="ECO:0007669"/>
    <property type="project" value="UniProtKB-KW"/>
</dbReference>
<dbReference type="EMBL" id="BKBC01000053">
    <property type="protein sequence ID" value="GEQ22594.1"/>
    <property type="molecule type" value="Genomic_DNA"/>
</dbReference>
<dbReference type="CDD" id="cd07908">
    <property type="entry name" value="Mn_catalase_like"/>
    <property type="match status" value="1"/>
</dbReference>
<dbReference type="Gene3D" id="1.20.1260.10">
    <property type="match status" value="2"/>
</dbReference>
<dbReference type="Proteomes" id="UP000474042">
    <property type="component" value="Unassembled WGS sequence"/>
</dbReference>
<dbReference type="InterPro" id="IPR009078">
    <property type="entry name" value="Ferritin-like_SF"/>
</dbReference>
<dbReference type="AlphaFoldDB" id="A0A0Q0YQ41"/>
<protein>
    <submittedName>
        <fullName evidence="5">Bacterioferritin</fullName>
    </submittedName>
</protein>
<evidence type="ECO:0000313" key="7">
    <source>
        <dbReference type="Proteomes" id="UP000321089"/>
    </source>
</evidence>
<dbReference type="GO" id="GO:0008199">
    <property type="term" value="F:ferric iron binding"/>
    <property type="evidence" value="ECO:0007669"/>
    <property type="project" value="InterPro"/>
</dbReference>
<dbReference type="InterPro" id="IPR012347">
    <property type="entry name" value="Ferritin-like"/>
</dbReference>
<dbReference type="GeneID" id="92944211"/>
<dbReference type="PANTHER" id="PTHR30295">
    <property type="entry name" value="BACTERIOFERRITIN"/>
    <property type="match status" value="1"/>
</dbReference>
<gene>
    <name evidence="4" type="ORF">CBU02nite_31000</name>
    <name evidence="6" type="ORF">FF104_08520</name>
    <name evidence="5" type="ORF">GND98_008920</name>
</gene>
<dbReference type="InterPro" id="IPR008331">
    <property type="entry name" value="Ferritin_DPS_dom"/>
</dbReference>
<dbReference type="KEGG" id="cbut:ATN24_09910"/>
<keyword evidence="2" id="KW-0408">Iron</keyword>
<keyword evidence="1" id="KW-0409">Iron storage</keyword>
<name>A0A0Q0YQ41_CLOBU</name>
<dbReference type="EMBL" id="WOFV02000023">
    <property type="protein sequence ID" value="NAS17990.1"/>
    <property type="molecule type" value="Genomic_DNA"/>
</dbReference>
<accession>A0A0Q0YQ41</accession>
<evidence type="ECO:0000313" key="8">
    <source>
        <dbReference type="Proteomes" id="UP000474042"/>
    </source>
</evidence>
<reference evidence="6 9" key="1">
    <citation type="submission" date="2019-05" db="EMBL/GenBank/DDBJ databases">
        <authorList>
            <person name="Schori C."/>
            <person name="Ahrens C."/>
        </authorList>
    </citation>
    <scope>NUCLEOTIDE SEQUENCE [LARGE SCALE GENOMIC DNA]</scope>
    <source>
        <strain evidence="6 9">DSM 10702</strain>
    </source>
</reference>
<dbReference type="Pfam" id="PF00210">
    <property type="entry name" value="Ferritin"/>
    <property type="match status" value="1"/>
</dbReference>